<keyword evidence="9" id="KW-0862">Zinc</keyword>
<evidence type="ECO:0000256" key="7">
    <source>
        <dbReference type="ARBA" id="ARBA00022769"/>
    </source>
</evidence>
<dbReference type="CDD" id="cd03271">
    <property type="entry name" value="ABC_UvrA_II"/>
    <property type="match status" value="1"/>
</dbReference>
<dbReference type="Pfam" id="PF17760">
    <property type="entry name" value="UvrA_inter"/>
    <property type="match status" value="1"/>
</dbReference>
<dbReference type="PANTHER" id="PTHR43152:SF3">
    <property type="entry name" value="UVRABC SYSTEM PROTEIN A"/>
    <property type="match status" value="1"/>
</dbReference>
<dbReference type="Gene3D" id="3.40.50.300">
    <property type="entry name" value="P-loop containing nucleotide triphosphate hydrolases"/>
    <property type="match status" value="2"/>
</dbReference>
<evidence type="ECO:0000256" key="15">
    <source>
        <dbReference type="ARBA" id="ARBA00039316"/>
    </source>
</evidence>
<evidence type="ECO:0000256" key="10">
    <source>
        <dbReference type="ARBA" id="ARBA00022840"/>
    </source>
</evidence>
<protein>
    <recommendedName>
        <fullName evidence="15">UvrABC system protein A</fullName>
    </recommendedName>
    <alternativeName>
        <fullName evidence="16">Excinuclease ABC subunit A</fullName>
    </alternativeName>
</protein>
<dbReference type="Gene3D" id="3.30.1490.20">
    <property type="entry name" value="ATP-grasp fold, A domain"/>
    <property type="match status" value="1"/>
</dbReference>
<dbReference type="Gene3D" id="1.10.8.280">
    <property type="entry name" value="ABC transporter ATPase domain-like"/>
    <property type="match status" value="1"/>
</dbReference>
<dbReference type="GO" id="GO:0016787">
    <property type="term" value="F:hydrolase activity"/>
    <property type="evidence" value="ECO:0007669"/>
    <property type="project" value="UniProtKB-KW"/>
</dbReference>
<dbReference type="InterPro" id="IPR041102">
    <property type="entry name" value="UvrA_inter"/>
</dbReference>
<organism evidence="18 19">
    <name type="scientific">Bizionia hallyeonensis</name>
    <dbReference type="NCBI Taxonomy" id="1123757"/>
    <lineage>
        <taxon>Bacteria</taxon>
        <taxon>Pseudomonadati</taxon>
        <taxon>Bacteroidota</taxon>
        <taxon>Flavobacteriia</taxon>
        <taxon>Flavobacteriales</taxon>
        <taxon>Flavobacteriaceae</taxon>
        <taxon>Bizionia</taxon>
    </lineage>
</organism>
<evidence type="ECO:0000313" key="18">
    <source>
        <dbReference type="EMBL" id="MFC5195922.1"/>
    </source>
</evidence>
<dbReference type="InterPro" id="IPR027417">
    <property type="entry name" value="P-loop_NTPase"/>
</dbReference>
<keyword evidence="5" id="KW-0547">Nucleotide-binding</keyword>
<dbReference type="Proteomes" id="UP001596162">
    <property type="component" value="Unassembled WGS sequence"/>
</dbReference>
<dbReference type="InterPro" id="IPR041552">
    <property type="entry name" value="UvrA_DNA-bd"/>
</dbReference>
<keyword evidence="2" id="KW-0963">Cytoplasm</keyword>
<evidence type="ECO:0000256" key="11">
    <source>
        <dbReference type="ARBA" id="ARBA00022881"/>
    </source>
</evidence>
<keyword evidence="13" id="KW-0234">DNA repair</keyword>
<dbReference type="Pfam" id="PF17755">
    <property type="entry name" value="UvrA_DNA-bind"/>
    <property type="match status" value="1"/>
</dbReference>
<feature type="domain" description="ABC transporter" evidence="17">
    <location>
        <begin position="607"/>
        <end position="939"/>
    </location>
</feature>
<accession>A0ABW0C7G3</accession>
<keyword evidence="6" id="KW-0227">DNA damage</keyword>
<name>A0ABW0C7G3_9FLAO</name>
<dbReference type="SUPFAM" id="SSF52540">
    <property type="entry name" value="P-loop containing nucleoside triphosphate hydrolases"/>
    <property type="match status" value="2"/>
</dbReference>
<dbReference type="PROSITE" id="PS50893">
    <property type="entry name" value="ABC_TRANSPORTER_2"/>
    <property type="match status" value="1"/>
</dbReference>
<dbReference type="NCBIfam" id="NF001503">
    <property type="entry name" value="PRK00349.1"/>
    <property type="match status" value="1"/>
</dbReference>
<sequence length="944" mass="105661">MSKFEDTIEVQGARVHNLKNIDVSIPREKLVVITGLSGSGKSSLAFDTIYAEGQRRYIETFSAYARQFLGGLERPDVDKIDGLSPVIAIEQKTTSKSPRSTVGTITEIYDFLRLLYARASDAYSYNTGEQMVSYNDDQIKELIIETFNGKRINILAPVVRSRKGHYRELFEQIGKQGFVKVRTDGEIRDIVKGMKLDRYKNHDIEIVIDRLKIDATADNNKRLTETINTAMYHGEDVLMVIDQDTQEARYFSRNLMCPSSGISYPNPEPNNFSFNSPKGACPTCNGIGTLYQVNENKIIPDDSLSIKAGALVPHGPQKNSWIFKQFETIAQRYNFSLNDAYKDIPAAAKQMILYGGNEKFEVENKTLGVTRDYKIDFEGVANFIENQYNTAETTSLKRWAKEYMDKVICSTCDGARLRKESLYFKVNGLNIAELANKDIVDLAAWFKDLPKHVSKKQLKISEEIIKEISSRTQFLLDVGLDYLSLNRSSKSLSGGEAQRIRLATQIGSQLVGVLYILDEPSIGLHQRDNEKLIKSLIALRDIGNSVIVVEHDKDMIEHADYVIDIGPRAGKYGGEIISIGTPDELKTHNTLTADYLNGKKEIEIPEKRREGNGKTLSLKGCTGNNLKNVSIDIPLGKMVGVTGVSGSGKSTLINETLYPIMNAHYFNGVKKPMPYKSIKGLEHIDKVIDINQSPIGRTPRSNPATYTGVFSEIRSLFAKIPEAMIRGYKPGRFSFNVKGGRCETCQGGGLRVIEMNFLPDVYVECETCQGKRFNRETLEIRYKGKSISDVLNMTMNEAVDFFEHIPKIHKKVKTIQDVGLGYITLGQQSTTLSGGEAQRIKLATELSKRDTGNTFYILDEPTTGLHFEDIRVLMQVLNKLVNKGNTILIIEHNLDVIKTVDYIIDVGPEGGKGGGQIIAKGTPEELIKNKKSYTAQFLKKELKQ</sequence>
<keyword evidence="8" id="KW-0863">Zinc-finger</keyword>
<evidence type="ECO:0000256" key="3">
    <source>
        <dbReference type="ARBA" id="ARBA00022723"/>
    </source>
</evidence>
<evidence type="ECO:0000256" key="12">
    <source>
        <dbReference type="ARBA" id="ARBA00023125"/>
    </source>
</evidence>
<dbReference type="PROSITE" id="PS00211">
    <property type="entry name" value="ABC_TRANSPORTER_1"/>
    <property type="match status" value="2"/>
</dbReference>
<evidence type="ECO:0000256" key="2">
    <source>
        <dbReference type="ARBA" id="ARBA00022490"/>
    </source>
</evidence>
<evidence type="ECO:0000313" key="19">
    <source>
        <dbReference type="Proteomes" id="UP001596162"/>
    </source>
</evidence>
<gene>
    <name evidence="18" type="primary">uvrA</name>
    <name evidence="18" type="ORF">ACFPH8_11320</name>
</gene>
<comment type="similarity">
    <text evidence="14">Belongs to the ABC transporter superfamily. UvrA family.</text>
</comment>
<keyword evidence="4" id="KW-0677">Repeat</keyword>
<keyword evidence="7" id="KW-0228">DNA excision</keyword>
<keyword evidence="3" id="KW-0479">Metal-binding</keyword>
<dbReference type="Gene3D" id="1.20.1580.10">
    <property type="entry name" value="ABC transporter ATPase like domain"/>
    <property type="match status" value="2"/>
</dbReference>
<evidence type="ECO:0000256" key="4">
    <source>
        <dbReference type="ARBA" id="ARBA00022737"/>
    </source>
</evidence>
<dbReference type="InterPro" id="IPR004602">
    <property type="entry name" value="UvrA"/>
</dbReference>
<dbReference type="PANTHER" id="PTHR43152">
    <property type="entry name" value="UVRABC SYSTEM PROTEIN A"/>
    <property type="match status" value="1"/>
</dbReference>
<dbReference type="EMBL" id="JBHSLA010000004">
    <property type="protein sequence ID" value="MFC5195922.1"/>
    <property type="molecule type" value="Genomic_DNA"/>
</dbReference>
<dbReference type="InterPro" id="IPR003439">
    <property type="entry name" value="ABC_transporter-like_ATP-bd"/>
</dbReference>
<evidence type="ECO:0000256" key="13">
    <source>
        <dbReference type="ARBA" id="ARBA00023204"/>
    </source>
</evidence>
<evidence type="ECO:0000259" key="17">
    <source>
        <dbReference type="PROSITE" id="PS50893"/>
    </source>
</evidence>
<dbReference type="InterPro" id="IPR013815">
    <property type="entry name" value="ATP_grasp_subdomain_1"/>
</dbReference>
<keyword evidence="18" id="KW-0378">Hydrolase</keyword>
<evidence type="ECO:0000256" key="5">
    <source>
        <dbReference type="ARBA" id="ARBA00022741"/>
    </source>
</evidence>
<evidence type="ECO:0000256" key="1">
    <source>
        <dbReference type="ARBA" id="ARBA00004496"/>
    </source>
</evidence>
<comment type="subcellular location">
    <subcellularLocation>
        <location evidence="1">Cytoplasm</location>
    </subcellularLocation>
</comment>
<keyword evidence="19" id="KW-1185">Reference proteome</keyword>
<keyword evidence="10" id="KW-0067">ATP-binding</keyword>
<proteinExistence type="inferred from homology"/>
<reference evidence="19" key="1">
    <citation type="journal article" date="2019" name="Int. J. Syst. Evol. Microbiol.">
        <title>The Global Catalogue of Microorganisms (GCM) 10K type strain sequencing project: providing services to taxonomists for standard genome sequencing and annotation.</title>
        <authorList>
            <consortium name="The Broad Institute Genomics Platform"/>
            <consortium name="The Broad Institute Genome Sequencing Center for Infectious Disease"/>
            <person name="Wu L."/>
            <person name="Ma J."/>
        </authorList>
    </citation>
    <scope>NUCLEOTIDE SEQUENCE [LARGE SCALE GENOMIC DNA]</scope>
    <source>
        <strain evidence="19">JCM 17978</strain>
    </source>
</reference>
<keyword evidence="11" id="KW-0267">Excision nuclease</keyword>
<keyword evidence="12" id="KW-0238">DNA-binding</keyword>
<dbReference type="NCBIfam" id="TIGR00630">
    <property type="entry name" value="uvra"/>
    <property type="match status" value="1"/>
</dbReference>
<comment type="caution">
    <text evidence="18">The sequence shown here is derived from an EMBL/GenBank/DDBJ whole genome shotgun (WGS) entry which is preliminary data.</text>
</comment>
<evidence type="ECO:0000256" key="8">
    <source>
        <dbReference type="ARBA" id="ARBA00022771"/>
    </source>
</evidence>
<evidence type="ECO:0000256" key="14">
    <source>
        <dbReference type="ARBA" id="ARBA00038000"/>
    </source>
</evidence>
<dbReference type="InterPro" id="IPR017871">
    <property type="entry name" value="ABC_transporter-like_CS"/>
</dbReference>
<dbReference type="RefSeq" id="WP_376861036.1">
    <property type="nucleotide sequence ID" value="NZ_JBHSLA010000004.1"/>
</dbReference>
<evidence type="ECO:0000256" key="16">
    <source>
        <dbReference type="ARBA" id="ARBA00042156"/>
    </source>
</evidence>
<evidence type="ECO:0000256" key="6">
    <source>
        <dbReference type="ARBA" id="ARBA00022763"/>
    </source>
</evidence>
<evidence type="ECO:0000256" key="9">
    <source>
        <dbReference type="ARBA" id="ARBA00022833"/>
    </source>
</evidence>